<dbReference type="EMBL" id="UOFT01000066">
    <property type="protein sequence ID" value="VAW98483.1"/>
    <property type="molecule type" value="Genomic_DNA"/>
</dbReference>
<protein>
    <submittedName>
        <fullName evidence="2">Uncharacterized protein</fullName>
    </submittedName>
</protein>
<feature type="compositionally biased region" description="Polar residues" evidence="1">
    <location>
        <begin position="161"/>
        <end position="172"/>
    </location>
</feature>
<organism evidence="2">
    <name type="scientific">hydrothermal vent metagenome</name>
    <dbReference type="NCBI Taxonomy" id="652676"/>
    <lineage>
        <taxon>unclassified sequences</taxon>
        <taxon>metagenomes</taxon>
        <taxon>ecological metagenomes</taxon>
    </lineage>
</organism>
<dbReference type="AlphaFoldDB" id="A0A3B1AF18"/>
<feature type="region of interest" description="Disordered" evidence="1">
    <location>
        <begin position="121"/>
        <end position="172"/>
    </location>
</feature>
<evidence type="ECO:0000313" key="2">
    <source>
        <dbReference type="EMBL" id="VAW98483.1"/>
    </source>
</evidence>
<sequence>MLSKYKQHGHKSLISRPNVVSLPVIFRLSALSLVLSMIPPALSHAETLQVPAAPTPKSYSVTLPGRGMAMTEVLEKFGEPQTRQPEVGEPPITRWVYPNYVVIFEYQYVIHSLTTNKPMGFMPPKPAEPEQDATEKMQSGEITQPAAEKVPKMEPSAVSKPVQQEPTTPHGH</sequence>
<proteinExistence type="predicted"/>
<evidence type="ECO:0000256" key="1">
    <source>
        <dbReference type="SAM" id="MobiDB-lite"/>
    </source>
</evidence>
<reference evidence="2" key="1">
    <citation type="submission" date="2018-06" db="EMBL/GenBank/DDBJ databases">
        <authorList>
            <person name="Zhirakovskaya E."/>
        </authorList>
    </citation>
    <scope>NUCLEOTIDE SEQUENCE</scope>
</reference>
<gene>
    <name evidence="2" type="ORF">MNBD_GAMMA23-1514</name>
</gene>
<accession>A0A3B1AF18</accession>
<name>A0A3B1AF18_9ZZZZ</name>